<dbReference type="Gene3D" id="2.40.50.1020">
    <property type="entry name" value="LytTr DNA-binding domain"/>
    <property type="match status" value="1"/>
</dbReference>
<sequence>MNNNFSLLDRKKDRYLLIVIILAFSIFFINVFKPWNIGRWYSDSPLIQSLRLSSYGIVTALVFLFTQFPLRKLFKQSNFRVKTYLLWLFIEIILISLVYIFLYGNPIGNFINDFLFSLKYTVLGILIPYSFALLIIYYKKHLEQIEALQNLLSTPLENKRLAFKDDKGKTKFSILAKDLLYIESTDNYVTVNFLLEKKFKRQLLRNTMKNLESRYSSEGILRCHRSYMVNTSNIEFIQKNKKKLNLHLRSIDKTIPVSEKYSSRFLDILS</sequence>
<protein>
    <submittedName>
        <fullName evidence="3">LytTR family transcriptional regulator</fullName>
    </submittedName>
</protein>
<keyword evidence="4" id="KW-1185">Reference proteome</keyword>
<dbReference type="Proteomes" id="UP000474630">
    <property type="component" value="Chromosome"/>
</dbReference>
<name>A0A6C0RBL5_9BACT</name>
<feature type="transmembrane region" description="Helical" evidence="1">
    <location>
        <begin position="114"/>
        <end position="138"/>
    </location>
</feature>
<dbReference type="InterPro" id="IPR007492">
    <property type="entry name" value="LytTR_DNA-bd_dom"/>
</dbReference>
<evidence type="ECO:0000256" key="1">
    <source>
        <dbReference type="SAM" id="Phobius"/>
    </source>
</evidence>
<dbReference type="PANTHER" id="PTHR37299">
    <property type="entry name" value="TRANSCRIPTIONAL REGULATOR-RELATED"/>
    <property type="match status" value="1"/>
</dbReference>
<dbReference type="Pfam" id="PF04397">
    <property type="entry name" value="LytTR"/>
    <property type="match status" value="1"/>
</dbReference>
<feature type="transmembrane region" description="Helical" evidence="1">
    <location>
        <begin position="83"/>
        <end position="102"/>
    </location>
</feature>
<dbReference type="PROSITE" id="PS50930">
    <property type="entry name" value="HTH_LYTTR"/>
    <property type="match status" value="1"/>
</dbReference>
<gene>
    <name evidence="3" type="ORF">G0Q07_08935</name>
</gene>
<accession>A0A6C0RBL5</accession>
<dbReference type="RefSeq" id="WP_163345765.1">
    <property type="nucleotide sequence ID" value="NZ_CP048409.1"/>
</dbReference>
<dbReference type="GO" id="GO:0000156">
    <property type="term" value="F:phosphorelay response regulator activity"/>
    <property type="evidence" value="ECO:0007669"/>
    <property type="project" value="InterPro"/>
</dbReference>
<dbReference type="PANTHER" id="PTHR37299:SF1">
    <property type="entry name" value="STAGE 0 SPORULATION PROTEIN A HOMOLOG"/>
    <property type="match status" value="1"/>
</dbReference>
<evidence type="ECO:0000259" key="2">
    <source>
        <dbReference type="PROSITE" id="PS50930"/>
    </source>
</evidence>
<feature type="transmembrane region" description="Helical" evidence="1">
    <location>
        <begin position="52"/>
        <end position="71"/>
    </location>
</feature>
<dbReference type="InterPro" id="IPR046947">
    <property type="entry name" value="LytR-like"/>
</dbReference>
<organism evidence="3 4">
    <name type="scientific">Draconibacterium halophilum</name>
    <dbReference type="NCBI Taxonomy" id="2706887"/>
    <lineage>
        <taxon>Bacteria</taxon>
        <taxon>Pseudomonadati</taxon>
        <taxon>Bacteroidota</taxon>
        <taxon>Bacteroidia</taxon>
        <taxon>Marinilabiliales</taxon>
        <taxon>Prolixibacteraceae</taxon>
        <taxon>Draconibacterium</taxon>
    </lineage>
</organism>
<proteinExistence type="predicted"/>
<feature type="transmembrane region" description="Helical" evidence="1">
    <location>
        <begin position="15"/>
        <end position="32"/>
    </location>
</feature>
<evidence type="ECO:0000313" key="3">
    <source>
        <dbReference type="EMBL" id="QIA07844.1"/>
    </source>
</evidence>
<keyword evidence="1" id="KW-1133">Transmembrane helix</keyword>
<dbReference type="EMBL" id="CP048409">
    <property type="protein sequence ID" value="QIA07844.1"/>
    <property type="molecule type" value="Genomic_DNA"/>
</dbReference>
<dbReference type="GO" id="GO:0003677">
    <property type="term" value="F:DNA binding"/>
    <property type="evidence" value="ECO:0007669"/>
    <property type="project" value="InterPro"/>
</dbReference>
<reference evidence="3 4" key="1">
    <citation type="submission" date="2020-02" db="EMBL/GenBank/DDBJ databases">
        <title>Genome sequencing for Draconibacterium sp. strain M1.</title>
        <authorList>
            <person name="Park S.-J."/>
        </authorList>
    </citation>
    <scope>NUCLEOTIDE SEQUENCE [LARGE SCALE GENOMIC DNA]</scope>
    <source>
        <strain evidence="3 4">M1</strain>
    </source>
</reference>
<feature type="domain" description="HTH LytTR-type" evidence="2">
    <location>
        <begin position="167"/>
        <end position="270"/>
    </location>
</feature>
<dbReference type="SMART" id="SM00850">
    <property type="entry name" value="LytTR"/>
    <property type="match status" value="1"/>
</dbReference>
<keyword evidence="1" id="KW-0472">Membrane</keyword>
<keyword evidence="1" id="KW-0812">Transmembrane</keyword>
<dbReference type="KEGG" id="drc:G0Q07_08935"/>
<dbReference type="AlphaFoldDB" id="A0A6C0RBL5"/>
<evidence type="ECO:0000313" key="4">
    <source>
        <dbReference type="Proteomes" id="UP000474630"/>
    </source>
</evidence>